<dbReference type="PROSITE" id="PS51123">
    <property type="entry name" value="OMPA_2"/>
    <property type="match status" value="1"/>
</dbReference>
<evidence type="ECO:0000256" key="4">
    <source>
        <dbReference type="PROSITE-ProRule" id="PRU00473"/>
    </source>
</evidence>
<dbReference type="InterPro" id="IPR006664">
    <property type="entry name" value="OMP_bac"/>
</dbReference>
<dbReference type="InterPro" id="IPR036737">
    <property type="entry name" value="OmpA-like_sf"/>
</dbReference>
<dbReference type="PRINTS" id="PR01021">
    <property type="entry name" value="OMPADOMAIN"/>
</dbReference>
<accession>A0AAX1ULI6</accession>
<evidence type="ECO:0000313" key="9">
    <source>
        <dbReference type="Proteomes" id="UP000266305"/>
    </source>
</evidence>
<dbReference type="SUPFAM" id="SSF103088">
    <property type="entry name" value="OmpA-like"/>
    <property type="match status" value="1"/>
</dbReference>
<dbReference type="PANTHER" id="PTHR30329:SF21">
    <property type="entry name" value="LIPOPROTEIN YIAD-RELATED"/>
    <property type="match status" value="1"/>
</dbReference>
<evidence type="ECO:0000256" key="3">
    <source>
        <dbReference type="ARBA" id="ARBA00023237"/>
    </source>
</evidence>
<keyword evidence="6" id="KW-0732">Signal</keyword>
<dbReference type="Proteomes" id="UP000266305">
    <property type="component" value="Unassembled WGS sequence"/>
</dbReference>
<gene>
    <name evidence="8" type="ORF">D1114_09440</name>
</gene>
<dbReference type="GO" id="GO:0009279">
    <property type="term" value="C:cell outer membrane"/>
    <property type="evidence" value="ECO:0007669"/>
    <property type="project" value="UniProtKB-SubCell"/>
</dbReference>
<dbReference type="CDD" id="cd07185">
    <property type="entry name" value="OmpA_C-like"/>
    <property type="match status" value="1"/>
</dbReference>
<organism evidence="8 9">
    <name type="scientific">Cereibacter sphaeroides</name>
    <name type="common">Rhodobacter sphaeroides</name>
    <dbReference type="NCBI Taxonomy" id="1063"/>
    <lineage>
        <taxon>Bacteria</taxon>
        <taxon>Pseudomonadati</taxon>
        <taxon>Pseudomonadota</taxon>
        <taxon>Alphaproteobacteria</taxon>
        <taxon>Rhodobacterales</taxon>
        <taxon>Paracoccaceae</taxon>
        <taxon>Cereibacter</taxon>
    </lineage>
</organism>
<keyword evidence="3" id="KW-0998">Cell outer membrane</keyword>
<comment type="subcellular location">
    <subcellularLocation>
        <location evidence="1">Cell outer membrane</location>
    </subcellularLocation>
</comment>
<evidence type="ECO:0000256" key="2">
    <source>
        <dbReference type="ARBA" id="ARBA00023136"/>
    </source>
</evidence>
<comment type="caution">
    <text evidence="8">The sequence shown here is derived from an EMBL/GenBank/DDBJ whole genome shotgun (WGS) entry which is preliminary data.</text>
</comment>
<dbReference type="AlphaFoldDB" id="A0AAX1ULI6"/>
<dbReference type="Gene3D" id="3.30.1330.60">
    <property type="entry name" value="OmpA-like domain"/>
    <property type="match status" value="1"/>
</dbReference>
<reference evidence="8 9" key="1">
    <citation type="submission" date="2018-08" db="EMBL/GenBank/DDBJ databases">
        <title>Draft genome sequence of Rhodobacter sphaeroides FY.</title>
        <authorList>
            <person name="Rayyan A."/>
            <person name="Meyer T.E."/>
            <person name="Kyndt J.A."/>
        </authorList>
    </citation>
    <scope>NUCLEOTIDE SEQUENCE [LARGE SCALE GENOMIC DNA]</scope>
    <source>
        <strain evidence="8 9">FY</strain>
    </source>
</reference>
<evidence type="ECO:0000256" key="1">
    <source>
        <dbReference type="ARBA" id="ARBA00004442"/>
    </source>
</evidence>
<dbReference type="InterPro" id="IPR050330">
    <property type="entry name" value="Bact_OuterMem_StrucFunc"/>
</dbReference>
<feature type="signal peptide" evidence="6">
    <location>
        <begin position="1"/>
        <end position="28"/>
    </location>
</feature>
<evidence type="ECO:0000256" key="6">
    <source>
        <dbReference type="SAM" id="SignalP"/>
    </source>
</evidence>
<dbReference type="RefSeq" id="WP_118999979.1">
    <property type="nucleotide sequence ID" value="NZ_QWGP01000008.1"/>
</dbReference>
<evidence type="ECO:0000259" key="7">
    <source>
        <dbReference type="PROSITE" id="PS51123"/>
    </source>
</evidence>
<dbReference type="EMBL" id="QWGP01000008">
    <property type="protein sequence ID" value="RHZ95410.1"/>
    <property type="molecule type" value="Genomic_DNA"/>
</dbReference>
<feature type="domain" description="OmpA-like" evidence="7">
    <location>
        <begin position="140"/>
        <end position="254"/>
    </location>
</feature>
<feature type="chain" id="PRO_5043847330" evidence="6">
    <location>
        <begin position="29"/>
        <end position="254"/>
    </location>
</feature>
<keyword evidence="2 4" id="KW-0472">Membrane</keyword>
<dbReference type="Pfam" id="PF00691">
    <property type="entry name" value="OmpA"/>
    <property type="match status" value="1"/>
</dbReference>
<dbReference type="PANTHER" id="PTHR30329">
    <property type="entry name" value="STATOR ELEMENT OF FLAGELLAR MOTOR COMPLEX"/>
    <property type="match status" value="1"/>
</dbReference>
<dbReference type="InterPro" id="IPR006665">
    <property type="entry name" value="OmpA-like"/>
</dbReference>
<feature type="region of interest" description="Disordered" evidence="5">
    <location>
        <begin position="73"/>
        <end position="114"/>
    </location>
</feature>
<name>A0AAX1ULI6_CERSP</name>
<protein>
    <submittedName>
        <fullName evidence="8">OmpA family protein</fullName>
    </submittedName>
</protein>
<evidence type="ECO:0000256" key="5">
    <source>
        <dbReference type="SAM" id="MobiDB-lite"/>
    </source>
</evidence>
<sequence length="254" mass="26723">MARRATLTRRICALLLASLAAAPTGAGAEGLTDAELLGLFHRQRDAFAAARSGNGQARGLKLVTVDRIGPAPAVADVPDSLGAPAGEDPGLRPTASTDSAPGETGRPVLGLPQGADRLAAADAPPERRETAEVSPESFGLLDPALQVNVRIHFAFDSAVLASDQTPLLAQLCTVMKASDIRLFQIVGHTDAAGSEAYNQQLSLLRAEEVRRYLTGPCGIAPERLRAVGMGERFLADKKDPRSGENRRVEFQALS</sequence>
<proteinExistence type="predicted"/>
<evidence type="ECO:0000313" key="8">
    <source>
        <dbReference type="EMBL" id="RHZ95410.1"/>
    </source>
</evidence>